<feature type="domain" description="C2H2-type" evidence="13">
    <location>
        <begin position="292"/>
        <end position="319"/>
    </location>
</feature>
<comment type="caution">
    <text evidence="14">The sequence shown here is derived from an EMBL/GenBank/DDBJ whole genome shotgun (WGS) entry which is preliminary data.</text>
</comment>
<feature type="compositionally biased region" description="Polar residues" evidence="12">
    <location>
        <begin position="739"/>
        <end position="748"/>
    </location>
</feature>
<dbReference type="Gene3D" id="3.30.160.60">
    <property type="entry name" value="Classic Zinc Finger"/>
    <property type="match status" value="10"/>
</dbReference>
<evidence type="ECO:0000256" key="6">
    <source>
        <dbReference type="ARBA" id="ARBA00023015"/>
    </source>
</evidence>
<feature type="domain" description="C2H2-type" evidence="13">
    <location>
        <begin position="175"/>
        <end position="202"/>
    </location>
</feature>
<keyword evidence="15" id="KW-1185">Reference proteome</keyword>
<keyword evidence="4 10" id="KW-0863">Zinc-finger</keyword>
<dbReference type="Pfam" id="PF00096">
    <property type="entry name" value="zf-C2H2"/>
    <property type="match status" value="3"/>
</dbReference>
<keyword evidence="3" id="KW-0677">Repeat</keyword>
<feature type="compositionally biased region" description="Polar residues" evidence="12">
    <location>
        <begin position="780"/>
        <end position="790"/>
    </location>
</feature>
<keyword evidence="7" id="KW-0238">DNA-binding</keyword>
<keyword evidence="5" id="KW-0862">Zinc</keyword>
<evidence type="ECO:0000256" key="1">
    <source>
        <dbReference type="ARBA" id="ARBA00004123"/>
    </source>
</evidence>
<dbReference type="InterPro" id="IPR050752">
    <property type="entry name" value="C2H2-ZF_domain"/>
</dbReference>
<dbReference type="GO" id="GO:0005634">
    <property type="term" value="C:nucleus"/>
    <property type="evidence" value="ECO:0007669"/>
    <property type="project" value="UniProtKB-SubCell"/>
</dbReference>
<proteinExistence type="predicted"/>
<organism evidence="14 15">
    <name type="scientific">Meganyctiphanes norvegica</name>
    <name type="common">Northern krill</name>
    <name type="synonym">Thysanopoda norvegica</name>
    <dbReference type="NCBI Taxonomy" id="48144"/>
    <lineage>
        <taxon>Eukaryota</taxon>
        <taxon>Metazoa</taxon>
        <taxon>Ecdysozoa</taxon>
        <taxon>Arthropoda</taxon>
        <taxon>Crustacea</taxon>
        <taxon>Multicrustacea</taxon>
        <taxon>Malacostraca</taxon>
        <taxon>Eumalacostraca</taxon>
        <taxon>Eucarida</taxon>
        <taxon>Euphausiacea</taxon>
        <taxon>Euphausiidae</taxon>
        <taxon>Meganyctiphanes</taxon>
    </lineage>
</organism>
<feature type="domain" description="C2H2-type" evidence="13">
    <location>
        <begin position="236"/>
        <end position="263"/>
    </location>
</feature>
<dbReference type="Proteomes" id="UP001497623">
    <property type="component" value="Unassembled WGS sequence"/>
</dbReference>
<evidence type="ECO:0000256" key="8">
    <source>
        <dbReference type="ARBA" id="ARBA00023163"/>
    </source>
</evidence>
<feature type="region of interest" description="Disordered" evidence="12">
    <location>
        <begin position="67"/>
        <end position="89"/>
    </location>
</feature>
<evidence type="ECO:0000256" key="2">
    <source>
        <dbReference type="ARBA" id="ARBA00022723"/>
    </source>
</evidence>
<feature type="domain" description="C2H2-type" evidence="13">
    <location>
        <begin position="847"/>
        <end position="869"/>
    </location>
</feature>
<sequence>MFSSAHEQLISSSVMEVYRGASPIQSKSAGDHSVANVNKKFKRNNEESDDGEAVVWMEEGEIENKVKKEQNKRNIDSKTEPPVSHDAHDPLSVSEEIELNLKDEIEVNEEPLQTQHVEVSLNEENDMYVAKYQVSLNEENDMYVDKYQCCYCDRSFIYKRSLMFHIREHTKGETYKCSRCSETFEGAFELVKHQQIHSSGSINSFPYQCSYCDEGFIHKNYLAMHVKTAHSVEQSHNCNQCDKVFTSSHHLMQHSKIHEKKRSYPCMLCEMSFTENGDLLNHHKTHIGKKLHVCSQCNKAFVTETKLTDHMAEHTKEMQNKSSQRERLGEYAVTRKEKLFNLKMTYKSIQREDALTGKTQRDDALTHKHQLIEYYKSLAEVKPFQCDHSDKALLETGILTHTQTHTEGEDITISENNDLIVHRKTHVGGQLYYCRHCNKSFPLNTKLIEKKAEDTPDTQCKSSQCENAFTEKHLVEHDKSHTGEKPYKCDHCEKAFSEKTDLLTHKQTHTEGKDIDISENNDFIIQYKSDAREKHPFCSHCNKAFLSNTKYIDHMSESSQCEKAFTDKHIVKHDKSHTGEKPYNCDHYGKNFSEKTSLLAHQQTHNEGEEINISENNDLIIDHKTHAGEKLYYCRHCNKTFLSNAKFKKHMMNTKGKLCKPSNYEKEFLKKHSLLECDTSNTGEKPYQCCQCDKAFSHNHFLTHKQTHTEGEDINAPSVVLNTTSKQAHTEGEDITADSVATNPASKQAHTEGEDINAPSGAKNPSSKQARNERKEINAPSGSKIPSSKQAHTERKDINAPSGSKNPSSKQARNAKKNIKALGNVINPFSKTGQLNPLVTIIGKPPYFCGICNHDFSEKRILINHLMTHCKQCVQFTCTLDKLKKENDKLRIRAEAAESKVKDLEKMFHKGCNDIDEFEASACRPCLVINNLPPEVGKSDEEVFLNMCATKLNLNTGFLNEIKYKIAYIYRKQKSTNDVNVLIPKPQAMIVKFTDNRYKDVVFMNKDELENTEIEMSELLTSKQSALLKKCIEKIPGSFTERSISTVDDTIVVKTSEGEIANIKSESDLDIFLKYYFSPTKFINQSMVPHFAPTESS</sequence>
<gene>
    <name evidence="14" type="ORF">MNOR_LOCUS39060</name>
</gene>
<feature type="domain" description="C2H2-type" evidence="13">
    <location>
        <begin position="583"/>
        <end position="610"/>
    </location>
</feature>
<feature type="domain" description="C2H2-type" evidence="13">
    <location>
        <begin position="147"/>
        <end position="174"/>
    </location>
</feature>
<dbReference type="PROSITE" id="PS50157">
    <property type="entry name" value="ZINC_FINGER_C2H2_2"/>
    <property type="match status" value="11"/>
</dbReference>
<evidence type="ECO:0000256" key="12">
    <source>
        <dbReference type="SAM" id="MobiDB-lite"/>
    </source>
</evidence>
<keyword evidence="9" id="KW-0539">Nucleus</keyword>
<evidence type="ECO:0000256" key="3">
    <source>
        <dbReference type="ARBA" id="ARBA00022737"/>
    </source>
</evidence>
<dbReference type="EMBL" id="CAXKWB010096434">
    <property type="protein sequence ID" value="CAL4220829.1"/>
    <property type="molecule type" value="Genomic_DNA"/>
</dbReference>
<dbReference type="AlphaFoldDB" id="A0AAV2SPQ0"/>
<evidence type="ECO:0000256" key="9">
    <source>
        <dbReference type="ARBA" id="ARBA00023242"/>
    </source>
</evidence>
<dbReference type="InterPro" id="IPR013087">
    <property type="entry name" value="Znf_C2H2_type"/>
</dbReference>
<evidence type="ECO:0000256" key="4">
    <source>
        <dbReference type="ARBA" id="ARBA00022771"/>
    </source>
</evidence>
<feature type="region of interest" description="Disordered" evidence="12">
    <location>
        <begin position="24"/>
        <end position="50"/>
    </location>
</feature>
<feature type="domain" description="C2H2-type" evidence="13">
    <location>
        <begin position="632"/>
        <end position="661"/>
    </location>
</feature>
<evidence type="ECO:0000256" key="10">
    <source>
        <dbReference type="PROSITE-ProRule" id="PRU00042"/>
    </source>
</evidence>
<evidence type="ECO:0000313" key="15">
    <source>
        <dbReference type="Proteomes" id="UP001497623"/>
    </source>
</evidence>
<reference evidence="14 15" key="1">
    <citation type="submission" date="2024-05" db="EMBL/GenBank/DDBJ databases">
        <authorList>
            <person name="Wallberg A."/>
        </authorList>
    </citation>
    <scope>NUCLEOTIDE SEQUENCE [LARGE SCALE GENOMIC DNA]</scope>
</reference>
<protein>
    <recommendedName>
        <fullName evidence="13">C2H2-type domain-containing protein</fullName>
    </recommendedName>
</protein>
<dbReference type="InterPro" id="IPR036236">
    <property type="entry name" value="Znf_C2H2_sf"/>
</dbReference>
<dbReference type="PROSITE" id="PS00028">
    <property type="entry name" value="ZINC_FINGER_C2H2_1"/>
    <property type="match status" value="8"/>
</dbReference>
<feature type="domain" description="C2H2-type" evidence="13">
    <location>
        <begin position="264"/>
        <end position="291"/>
    </location>
</feature>
<dbReference type="FunFam" id="3.30.160.60:FF:000446">
    <property type="entry name" value="Zinc finger protein"/>
    <property type="match status" value="1"/>
</dbReference>
<dbReference type="PANTHER" id="PTHR24384">
    <property type="entry name" value="FINGER PUTATIVE TRANSCRIPTION FACTOR FAMILY-RELATED"/>
    <property type="match status" value="1"/>
</dbReference>
<dbReference type="PANTHER" id="PTHR24384:SF189">
    <property type="entry name" value="C2H2-TYPE DOMAIN-CONTAINING PROTEIN-RELATED"/>
    <property type="match status" value="1"/>
</dbReference>
<dbReference type="GO" id="GO:0000978">
    <property type="term" value="F:RNA polymerase II cis-regulatory region sequence-specific DNA binding"/>
    <property type="evidence" value="ECO:0007669"/>
    <property type="project" value="TreeGrafter"/>
</dbReference>
<evidence type="ECO:0000313" key="14">
    <source>
        <dbReference type="EMBL" id="CAL4220829.1"/>
    </source>
</evidence>
<name>A0AAV2SPQ0_MEGNR</name>
<evidence type="ECO:0000259" key="13">
    <source>
        <dbReference type="PROSITE" id="PS50157"/>
    </source>
</evidence>
<dbReference type="GO" id="GO:0008270">
    <property type="term" value="F:zinc ion binding"/>
    <property type="evidence" value="ECO:0007669"/>
    <property type="project" value="UniProtKB-KW"/>
</dbReference>
<comment type="subcellular location">
    <subcellularLocation>
        <location evidence="1">Nucleus</location>
    </subcellularLocation>
</comment>
<evidence type="ECO:0000256" key="11">
    <source>
        <dbReference type="SAM" id="Coils"/>
    </source>
</evidence>
<evidence type="ECO:0000256" key="5">
    <source>
        <dbReference type="ARBA" id="ARBA00022833"/>
    </source>
</evidence>
<dbReference type="FunFam" id="3.30.160.60:FF:002343">
    <property type="entry name" value="Zinc finger protein 33A"/>
    <property type="match status" value="2"/>
</dbReference>
<feature type="domain" description="C2H2-type" evidence="13">
    <location>
        <begin position="487"/>
        <end position="514"/>
    </location>
</feature>
<dbReference type="SMART" id="SM00355">
    <property type="entry name" value="ZnF_C2H2"/>
    <property type="match status" value="13"/>
</dbReference>
<feature type="domain" description="C2H2-type" evidence="13">
    <location>
        <begin position="458"/>
        <end position="486"/>
    </location>
</feature>
<keyword evidence="11" id="KW-0175">Coiled coil</keyword>
<dbReference type="GO" id="GO:0000981">
    <property type="term" value="F:DNA-binding transcription factor activity, RNA polymerase II-specific"/>
    <property type="evidence" value="ECO:0007669"/>
    <property type="project" value="TreeGrafter"/>
</dbReference>
<feature type="domain" description="C2H2-type" evidence="13">
    <location>
        <begin position="207"/>
        <end position="235"/>
    </location>
</feature>
<accession>A0AAV2SPQ0</accession>
<feature type="compositionally biased region" description="Polar residues" evidence="12">
    <location>
        <begin position="801"/>
        <end position="812"/>
    </location>
</feature>
<keyword evidence="6" id="KW-0805">Transcription regulation</keyword>
<dbReference type="SUPFAM" id="SSF57667">
    <property type="entry name" value="beta-beta-alpha zinc fingers"/>
    <property type="match status" value="8"/>
</dbReference>
<keyword evidence="2" id="KW-0479">Metal-binding</keyword>
<keyword evidence="8" id="KW-0804">Transcription</keyword>
<evidence type="ECO:0000256" key="7">
    <source>
        <dbReference type="ARBA" id="ARBA00023125"/>
    </source>
</evidence>
<feature type="region of interest" description="Disordered" evidence="12">
    <location>
        <begin position="725"/>
        <end position="815"/>
    </location>
</feature>
<feature type="coiled-coil region" evidence="11">
    <location>
        <begin position="873"/>
        <end position="907"/>
    </location>
</feature>